<dbReference type="EMBL" id="CM002293">
    <property type="protein sequence ID" value="ESW19094.1"/>
    <property type="molecule type" value="Genomic_DNA"/>
</dbReference>
<dbReference type="AlphaFoldDB" id="V7BM67"/>
<accession>V7BM67</accession>
<protein>
    <submittedName>
        <fullName evidence="1">Uncharacterized protein</fullName>
    </submittedName>
</protein>
<sequence length="49" mass="5343">MGGCCSDMEGGKQAVGGKREAATGIEQKNDAVDFFYKTQGFHQLFTRVQ</sequence>
<organism evidence="1 2">
    <name type="scientific">Phaseolus vulgaris</name>
    <name type="common">Kidney bean</name>
    <name type="synonym">French bean</name>
    <dbReference type="NCBI Taxonomy" id="3885"/>
    <lineage>
        <taxon>Eukaryota</taxon>
        <taxon>Viridiplantae</taxon>
        <taxon>Streptophyta</taxon>
        <taxon>Embryophyta</taxon>
        <taxon>Tracheophyta</taxon>
        <taxon>Spermatophyta</taxon>
        <taxon>Magnoliopsida</taxon>
        <taxon>eudicotyledons</taxon>
        <taxon>Gunneridae</taxon>
        <taxon>Pentapetalae</taxon>
        <taxon>rosids</taxon>
        <taxon>fabids</taxon>
        <taxon>Fabales</taxon>
        <taxon>Fabaceae</taxon>
        <taxon>Papilionoideae</taxon>
        <taxon>50 kb inversion clade</taxon>
        <taxon>NPAAA clade</taxon>
        <taxon>indigoferoid/millettioid clade</taxon>
        <taxon>Phaseoleae</taxon>
        <taxon>Phaseolus</taxon>
    </lineage>
</organism>
<dbReference type="Gramene" id="ESW19094">
    <property type="protein sequence ID" value="ESW19094"/>
    <property type="gene ID" value="PHAVU_006G0961000g"/>
</dbReference>
<evidence type="ECO:0000313" key="2">
    <source>
        <dbReference type="Proteomes" id="UP000000226"/>
    </source>
</evidence>
<proteinExistence type="predicted"/>
<dbReference type="Proteomes" id="UP000000226">
    <property type="component" value="Chromosome 6"/>
</dbReference>
<dbReference type="OrthoDB" id="1730998at2759"/>
<keyword evidence="2" id="KW-1185">Reference proteome</keyword>
<evidence type="ECO:0000313" key="1">
    <source>
        <dbReference type="EMBL" id="ESW19094.1"/>
    </source>
</evidence>
<name>V7BM67_PHAVU</name>
<reference evidence="2" key="1">
    <citation type="journal article" date="2014" name="Nat. Genet.">
        <title>A reference genome for common bean and genome-wide analysis of dual domestications.</title>
        <authorList>
            <person name="Schmutz J."/>
            <person name="McClean P.E."/>
            <person name="Mamidi S."/>
            <person name="Wu G.A."/>
            <person name="Cannon S.B."/>
            <person name="Grimwood J."/>
            <person name="Jenkins J."/>
            <person name="Shu S."/>
            <person name="Song Q."/>
            <person name="Chavarro C."/>
            <person name="Torres-Torres M."/>
            <person name="Geffroy V."/>
            <person name="Moghaddam S.M."/>
            <person name="Gao D."/>
            <person name="Abernathy B."/>
            <person name="Barry K."/>
            <person name="Blair M."/>
            <person name="Brick M.A."/>
            <person name="Chovatia M."/>
            <person name="Gepts P."/>
            <person name="Goodstein D.M."/>
            <person name="Gonzales M."/>
            <person name="Hellsten U."/>
            <person name="Hyten D.L."/>
            <person name="Jia G."/>
            <person name="Kelly J.D."/>
            <person name="Kudrna D."/>
            <person name="Lee R."/>
            <person name="Richard M.M."/>
            <person name="Miklas P.N."/>
            <person name="Osorno J.M."/>
            <person name="Rodrigues J."/>
            <person name="Thareau V."/>
            <person name="Urrea C.A."/>
            <person name="Wang M."/>
            <person name="Yu Y."/>
            <person name="Zhang M."/>
            <person name="Wing R.A."/>
            <person name="Cregan P.B."/>
            <person name="Rokhsar D.S."/>
            <person name="Jackson S.A."/>
        </authorList>
    </citation>
    <scope>NUCLEOTIDE SEQUENCE [LARGE SCALE GENOMIC DNA]</scope>
    <source>
        <strain evidence="2">cv. G19833</strain>
    </source>
</reference>
<gene>
    <name evidence="1" type="ORF">PHAVU_006G0961000g</name>
</gene>
<feature type="non-terminal residue" evidence="1">
    <location>
        <position position="49"/>
    </location>
</feature>